<dbReference type="EMBL" id="JAACJM010000174">
    <property type="protein sequence ID" value="KAF5340526.1"/>
    <property type="molecule type" value="Genomic_DNA"/>
</dbReference>
<sequence>MDGQQKGGEGWMWLRLGFGVHPRIALGGSHIYIPAGMLHARPWATGGLLDYQAQRGGCWEVGHARSIGVHVDTVRSYHLIAITGCPGCVALGAGRVIGHFSKAVEDTIISDIVKHLFLHLWGERWWEGIEERWARLTTVPGLDRCWTLDVGYCIVNVEWVYARASFSL</sequence>
<protein>
    <submittedName>
        <fullName evidence="1">Uncharacterized protein</fullName>
    </submittedName>
</protein>
<accession>A0A8H5FKW0</accession>
<keyword evidence="2" id="KW-1185">Reference proteome</keyword>
<organism evidence="1 2">
    <name type="scientific">Tetrapyrgos nigripes</name>
    <dbReference type="NCBI Taxonomy" id="182062"/>
    <lineage>
        <taxon>Eukaryota</taxon>
        <taxon>Fungi</taxon>
        <taxon>Dikarya</taxon>
        <taxon>Basidiomycota</taxon>
        <taxon>Agaricomycotina</taxon>
        <taxon>Agaricomycetes</taxon>
        <taxon>Agaricomycetidae</taxon>
        <taxon>Agaricales</taxon>
        <taxon>Marasmiineae</taxon>
        <taxon>Marasmiaceae</taxon>
        <taxon>Tetrapyrgos</taxon>
    </lineage>
</organism>
<reference evidence="1 2" key="1">
    <citation type="journal article" date="2020" name="ISME J.">
        <title>Uncovering the hidden diversity of litter-decomposition mechanisms in mushroom-forming fungi.</title>
        <authorList>
            <person name="Floudas D."/>
            <person name="Bentzer J."/>
            <person name="Ahren D."/>
            <person name="Johansson T."/>
            <person name="Persson P."/>
            <person name="Tunlid A."/>
        </authorList>
    </citation>
    <scope>NUCLEOTIDE SEQUENCE [LARGE SCALE GENOMIC DNA]</scope>
    <source>
        <strain evidence="1 2">CBS 291.85</strain>
    </source>
</reference>
<comment type="caution">
    <text evidence="1">The sequence shown here is derived from an EMBL/GenBank/DDBJ whole genome shotgun (WGS) entry which is preliminary data.</text>
</comment>
<dbReference type="AlphaFoldDB" id="A0A8H5FKW0"/>
<dbReference type="Proteomes" id="UP000559256">
    <property type="component" value="Unassembled WGS sequence"/>
</dbReference>
<name>A0A8H5FKW0_9AGAR</name>
<proteinExistence type="predicted"/>
<gene>
    <name evidence="1" type="ORF">D9758_015831</name>
</gene>
<evidence type="ECO:0000313" key="1">
    <source>
        <dbReference type="EMBL" id="KAF5340526.1"/>
    </source>
</evidence>
<evidence type="ECO:0000313" key="2">
    <source>
        <dbReference type="Proteomes" id="UP000559256"/>
    </source>
</evidence>